<keyword evidence="4" id="KW-1185">Reference proteome</keyword>
<dbReference type="CDD" id="cd02440">
    <property type="entry name" value="AdoMet_MTases"/>
    <property type="match status" value="1"/>
</dbReference>
<reference evidence="3 4" key="1">
    <citation type="journal article" date="2021" name="Nat. Commun.">
        <title>Genetic determinants of endophytism in the Arabidopsis root mycobiome.</title>
        <authorList>
            <person name="Mesny F."/>
            <person name="Miyauchi S."/>
            <person name="Thiergart T."/>
            <person name="Pickel B."/>
            <person name="Atanasova L."/>
            <person name="Karlsson M."/>
            <person name="Huettel B."/>
            <person name="Barry K.W."/>
            <person name="Haridas S."/>
            <person name="Chen C."/>
            <person name="Bauer D."/>
            <person name="Andreopoulos W."/>
            <person name="Pangilinan J."/>
            <person name="LaButti K."/>
            <person name="Riley R."/>
            <person name="Lipzen A."/>
            <person name="Clum A."/>
            <person name="Drula E."/>
            <person name="Henrissat B."/>
            <person name="Kohler A."/>
            <person name="Grigoriev I.V."/>
            <person name="Martin F.M."/>
            <person name="Hacquard S."/>
        </authorList>
    </citation>
    <scope>NUCLEOTIDE SEQUENCE [LARGE SCALE GENOMIC DNA]</scope>
    <source>
        <strain evidence="3 4">MPI-SDFR-AT-0080</strain>
    </source>
</reference>
<keyword evidence="3" id="KW-0489">Methyltransferase</keyword>
<evidence type="ECO:0000313" key="3">
    <source>
        <dbReference type="EMBL" id="KAH7028458.1"/>
    </source>
</evidence>
<dbReference type="GO" id="GO:0008168">
    <property type="term" value="F:methyltransferase activity"/>
    <property type="evidence" value="ECO:0007669"/>
    <property type="project" value="UniProtKB-KW"/>
</dbReference>
<name>A0ABQ8FV50_9PEZI</name>
<proteinExistence type="predicted"/>
<dbReference type="PANTHER" id="PTHR43861">
    <property type="entry name" value="TRANS-ACONITATE 2-METHYLTRANSFERASE-RELATED"/>
    <property type="match status" value="1"/>
</dbReference>
<evidence type="ECO:0000259" key="2">
    <source>
        <dbReference type="Pfam" id="PF08242"/>
    </source>
</evidence>
<feature type="domain" description="Methyltransferase type 12" evidence="2">
    <location>
        <begin position="60"/>
        <end position="174"/>
    </location>
</feature>
<dbReference type="InterPro" id="IPR029063">
    <property type="entry name" value="SAM-dependent_MTases_sf"/>
</dbReference>
<dbReference type="PANTHER" id="PTHR43861:SF3">
    <property type="entry name" value="PUTATIVE (AFU_ORTHOLOGUE AFUA_2G14390)-RELATED"/>
    <property type="match status" value="1"/>
</dbReference>
<organism evidence="3 4">
    <name type="scientific">Macrophomina phaseolina</name>
    <dbReference type="NCBI Taxonomy" id="35725"/>
    <lineage>
        <taxon>Eukaryota</taxon>
        <taxon>Fungi</taxon>
        <taxon>Dikarya</taxon>
        <taxon>Ascomycota</taxon>
        <taxon>Pezizomycotina</taxon>
        <taxon>Dothideomycetes</taxon>
        <taxon>Dothideomycetes incertae sedis</taxon>
        <taxon>Botryosphaeriales</taxon>
        <taxon>Botryosphaeriaceae</taxon>
        <taxon>Macrophomina</taxon>
    </lineage>
</organism>
<dbReference type="Pfam" id="PF08242">
    <property type="entry name" value="Methyltransf_12"/>
    <property type="match status" value="1"/>
</dbReference>
<evidence type="ECO:0000313" key="4">
    <source>
        <dbReference type="Proteomes" id="UP000774617"/>
    </source>
</evidence>
<protein>
    <submittedName>
        <fullName evidence="3">S-adenosyl-L-methionine-dependent methyltransferase</fullName>
    </submittedName>
</protein>
<dbReference type="SUPFAM" id="SSF53335">
    <property type="entry name" value="S-adenosyl-L-methionine-dependent methyltransferases"/>
    <property type="match status" value="1"/>
</dbReference>
<keyword evidence="1" id="KW-0808">Transferase</keyword>
<dbReference type="GO" id="GO:0032259">
    <property type="term" value="P:methylation"/>
    <property type="evidence" value="ECO:0007669"/>
    <property type="project" value="UniProtKB-KW"/>
</dbReference>
<dbReference type="Proteomes" id="UP000774617">
    <property type="component" value="Unassembled WGS sequence"/>
</dbReference>
<comment type="caution">
    <text evidence="3">The sequence shown here is derived from an EMBL/GenBank/DDBJ whole genome shotgun (WGS) entry which is preliminary data.</text>
</comment>
<sequence>MANTNASINRFNEKAAAWDSNPAVVLSCELACKALLQHVPELRQGEKTCADYVTDIDAGEVGSGTGLLSFMLAPYVHTLICIDLAEAMVAAFNAKLVQPDAPKNVISMHFALDDPDFTEIHDAAERLFYDIDGEAAKAPYRLDLLVSHLTLHHLPTISDWLRAMYHGLKPGGKIALTDIENTGPDSVLFHPAGERGGIERHGIKRDEIAKLARDAGFVDVKVETAFSMPKEVNPKRRAERHRWNFRL</sequence>
<dbReference type="InterPro" id="IPR013217">
    <property type="entry name" value="Methyltransf_12"/>
</dbReference>
<gene>
    <name evidence="3" type="ORF">B0J12DRAFT_769241</name>
</gene>
<dbReference type="EMBL" id="JAGTJR010000049">
    <property type="protein sequence ID" value="KAH7028458.1"/>
    <property type="molecule type" value="Genomic_DNA"/>
</dbReference>
<dbReference type="Gene3D" id="3.40.50.150">
    <property type="entry name" value="Vaccinia Virus protein VP39"/>
    <property type="match status" value="1"/>
</dbReference>
<evidence type="ECO:0000256" key="1">
    <source>
        <dbReference type="ARBA" id="ARBA00022679"/>
    </source>
</evidence>
<accession>A0ABQ8FV50</accession>